<dbReference type="PANTHER" id="PTHR46910">
    <property type="entry name" value="TRANSCRIPTION FACTOR PDR1"/>
    <property type="match status" value="1"/>
</dbReference>
<dbReference type="GO" id="GO:0008270">
    <property type="term" value="F:zinc ion binding"/>
    <property type="evidence" value="ECO:0007669"/>
    <property type="project" value="InterPro"/>
</dbReference>
<dbReference type="InterPro" id="IPR001138">
    <property type="entry name" value="Zn2Cys6_DnaBD"/>
</dbReference>
<dbReference type="AlphaFoldDB" id="A0A428Q677"/>
<accession>A0A428Q677</accession>
<dbReference type="SMART" id="SM00066">
    <property type="entry name" value="GAL4"/>
    <property type="match status" value="1"/>
</dbReference>
<dbReference type="PROSITE" id="PS50048">
    <property type="entry name" value="ZN2_CY6_FUNGAL_2"/>
    <property type="match status" value="1"/>
</dbReference>
<dbReference type="SMART" id="SM00906">
    <property type="entry name" value="Fungal_trans"/>
    <property type="match status" value="1"/>
</dbReference>
<evidence type="ECO:0000256" key="3">
    <source>
        <dbReference type="SAM" id="MobiDB-lite"/>
    </source>
</evidence>
<evidence type="ECO:0000259" key="4">
    <source>
        <dbReference type="PROSITE" id="PS50048"/>
    </source>
</evidence>
<dbReference type="InterPro" id="IPR036864">
    <property type="entry name" value="Zn2-C6_fun-type_DNA-bd_sf"/>
</dbReference>
<keyword evidence="2" id="KW-0539">Nucleus</keyword>
<protein>
    <recommendedName>
        <fullName evidence="4">Zn(2)-C6 fungal-type domain-containing protein</fullName>
    </recommendedName>
</protein>
<dbReference type="Proteomes" id="UP000288168">
    <property type="component" value="Unassembled WGS sequence"/>
</dbReference>
<dbReference type="CDD" id="cd12148">
    <property type="entry name" value="fungal_TF_MHR"/>
    <property type="match status" value="1"/>
</dbReference>
<dbReference type="InterPro" id="IPR050987">
    <property type="entry name" value="AtrR-like"/>
</dbReference>
<dbReference type="PANTHER" id="PTHR46910:SF25">
    <property type="entry name" value="ABC-TRANSPORTER-REGULATING TRANSCRIPTION FACTOR"/>
    <property type="match status" value="1"/>
</dbReference>
<comment type="caution">
    <text evidence="5">The sequence shown here is derived from an EMBL/GenBank/DDBJ whole genome shotgun (WGS) entry which is preliminary data.</text>
</comment>
<dbReference type="GO" id="GO:0003677">
    <property type="term" value="F:DNA binding"/>
    <property type="evidence" value="ECO:0007669"/>
    <property type="project" value="InterPro"/>
</dbReference>
<keyword evidence="1" id="KW-0479">Metal-binding</keyword>
<feature type="domain" description="Zn(2)-C6 fungal-type" evidence="4">
    <location>
        <begin position="20"/>
        <end position="50"/>
    </location>
</feature>
<dbReference type="CDD" id="cd00067">
    <property type="entry name" value="GAL4"/>
    <property type="match status" value="1"/>
</dbReference>
<keyword evidence="6" id="KW-1185">Reference proteome</keyword>
<reference evidence="5 6" key="1">
    <citation type="submission" date="2017-06" db="EMBL/GenBank/DDBJ databases">
        <title>Comparative genomic analysis of Ambrosia Fusariam Clade fungi.</title>
        <authorList>
            <person name="Stajich J.E."/>
            <person name="Carrillo J."/>
            <person name="Kijimoto T."/>
            <person name="Eskalen A."/>
            <person name="O'Donnell K."/>
            <person name="Kasson M."/>
        </authorList>
    </citation>
    <scope>NUCLEOTIDE SEQUENCE [LARGE SCALE GENOMIC DNA]</scope>
    <source>
        <strain evidence="5 6">NRRL62584</strain>
    </source>
</reference>
<sequence>MDNPVFEDGSSQPRARLHNACLACQKRKSKCDGQHPSCCQCQKRGIQCVYQQRRFRGPGKSKEYAHKLEERLKRLEESLKPGSSSSTEQVSIGVTGDDDQVEDRSRSPSTLLDSRTQDPTSTASTQANALTQNMTTLHMSPLERSCITESSNEIAGNLPPGPPPSFLQMHFIEFVRTATTSDTFKMQLFSPQHPHSKVLSRLDDVVQEIREMYPLLDMGHFEELLTPQESDDFMDKAARLAIRNASLALGVQWKAANSAFGDLSPAAWAYFKSAFSTVPLLLFQGSSKLVYEAMLIMAMFMQGNADLHIASHLNTIALRAYQTCHLYSSRQDCVQAESQRRAFWSLATIDIDLALRLGIPPMISDLSSEDLPAENPSDPAWHLDVPGMDRGLNMMRLRAELARVQSDVYHQLLSTTARRSSQHELSMKAERLDQVLERWKATIPAIFQPRDEYHPGRDVLPLPVIMLHLIFYDLKMKLHSVASASSLDGCMASARATITLMHCLPTQQFAALWRVLVYPTSAALILLAAASNDVTGSKVEQSVSGIRELLHFISDMVSRKGCDAGRTLPWFSRFEEVTSGTKTQCSPIKYQEVHKHLSLVFSPGIDYLRLAQSFLGRMAADDAGRIQKLSEILEIPWLPEDEFGPFVPDCLKPKTHNFAFSFA</sequence>
<evidence type="ECO:0000313" key="5">
    <source>
        <dbReference type="EMBL" id="RSL60732.1"/>
    </source>
</evidence>
<feature type="region of interest" description="Disordered" evidence="3">
    <location>
        <begin position="76"/>
        <end position="126"/>
    </location>
</feature>
<organism evidence="5 6">
    <name type="scientific">Fusarium duplospermum</name>
    <dbReference type="NCBI Taxonomy" id="1325734"/>
    <lineage>
        <taxon>Eukaryota</taxon>
        <taxon>Fungi</taxon>
        <taxon>Dikarya</taxon>
        <taxon>Ascomycota</taxon>
        <taxon>Pezizomycotina</taxon>
        <taxon>Sordariomycetes</taxon>
        <taxon>Hypocreomycetidae</taxon>
        <taxon>Hypocreales</taxon>
        <taxon>Nectriaceae</taxon>
        <taxon>Fusarium</taxon>
        <taxon>Fusarium solani species complex</taxon>
    </lineage>
</organism>
<dbReference type="OrthoDB" id="3266505at2759"/>
<dbReference type="Pfam" id="PF00172">
    <property type="entry name" value="Zn_clus"/>
    <property type="match status" value="1"/>
</dbReference>
<evidence type="ECO:0000313" key="6">
    <source>
        <dbReference type="Proteomes" id="UP000288168"/>
    </source>
</evidence>
<proteinExistence type="predicted"/>
<dbReference type="Gene3D" id="4.10.240.10">
    <property type="entry name" value="Zn(2)-C6 fungal-type DNA-binding domain"/>
    <property type="match status" value="1"/>
</dbReference>
<name>A0A428Q677_9HYPO</name>
<evidence type="ECO:0000256" key="1">
    <source>
        <dbReference type="ARBA" id="ARBA00022723"/>
    </source>
</evidence>
<dbReference type="GO" id="GO:0006351">
    <property type="term" value="P:DNA-templated transcription"/>
    <property type="evidence" value="ECO:0007669"/>
    <property type="project" value="InterPro"/>
</dbReference>
<gene>
    <name evidence="5" type="ORF">CEP54_006584</name>
</gene>
<dbReference type="InterPro" id="IPR007219">
    <property type="entry name" value="XnlR_reg_dom"/>
</dbReference>
<dbReference type="EMBL" id="NKCI01000056">
    <property type="protein sequence ID" value="RSL60732.1"/>
    <property type="molecule type" value="Genomic_DNA"/>
</dbReference>
<feature type="compositionally biased region" description="Polar residues" evidence="3">
    <location>
        <begin position="81"/>
        <end position="92"/>
    </location>
</feature>
<dbReference type="SUPFAM" id="SSF57701">
    <property type="entry name" value="Zn2/Cys6 DNA-binding domain"/>
    <property type="match status" value="1"/>
</dbReference>
<dbReference type="STRING" id="1325734.A0A428Q677"/>
<evidence type="ECO:0000256" key="2">
    <source>
        <dbReference type="ARBA" id="ARBA00023242"/>
    </source>
</evidence>
<dbReference type="GO" id="GO:0000981">
    <property type="term" value="F:DNA-binding transcription factor activity, RNA polymerase II-specific"/>
    <property type="evidence" value="ECO:0007669"/>
    <property type="project" value="InterPro"/>
</dbReference>
<feature type="compositionally biased region" description="Polar residues" evidence="3">
    <location>
        <begin position="107"/>
        <end position="126"/>
    </location>
</feature>